<dbReference type="EMBL" id="BTCM01000002">
    <property type="protein sequence ID" value="GMK55968.1"/>
    <property type="molecule type" value="Genomic_DNA"/>
</dbReference>
<evidence type="ECO:0000313" key="3">
    <source>
        <dbReference type="Proteomes" id="UP001222932"/>
    </source>
</evidence>
<feature type="compositionally biased region" description="Low complexity" evidence="1">
    <location>
        <begin position="90"/>
        <end position="113"/>
    </location>
</feature>
<gene>
    <name evidence="2" type="ORF">CspeluHIS016_0210240</name>
</gene>
<feature type="region of interest" description="Disordered" evidence="1">
    <location>
        <begin position="188"/>
        <end position="259"/>
    </location>
</feature>
<dbReference type="Proteomes" id="UP001222932">
    <property type="component" value="Unassembled WGS sequence"/>
</dbReference>
<organism evidence="2 3">
    <name type="scientific">Cutaneotrichosporon spelunceum</name>
    <dbReference type="NCBI Taxonomy" id="1672016"/>
    <lineage>
        <taxon>Eukaryota</taxon>
        <taxon>Fungi</taxon>
        <taxon>Dikarya</taxon>
        <taxon>Basidiomycota</taxon>
        <taxon>Agaricomycotina</taxon>
        <taxon>Tremellomycetes</taxon>
        <taxon>Trichosporonales</taxon>
        <taxon>Trichosporonaceae</taxon>
        <taxon>Cutaneotrichosporon</taxon>
    </lineage>
</organism>
<accession>A0AAD3TSP0</accession>
<feature type="compositionally biased region" description="Low complexity" evidence="1">
    <location>
        <begin position="225"/>
        <end position="234"/>
    </location>
</feature>
<protein>
    <submittedName>
        <fullName evidence="2">Uncharacterized protein</fullName>
    </submittedName>
</protein>
<sequence>MSNGLPNHGLPPNHPFASSITKATKVWTAPPPPPLVDWSVVCSRTSSLSPLSPTPTPTRAGRRHPIHIFLKPKAKSADSPHKTSKLKTNSLPLVAPSRPSLSSSITSKTSSNKSRPRTTPHGSFDTPASPASPASSAGPLTPPCFLRRRLPSLPNLRCKIGSECNSFCEPPIGYEWASLPLYREPEAESGSELVVEQRPISYRPETETQKPLASPDSKTGSPAYPDDTSPDSHSPSPPHLRLDNPTLPDMPDKRTRRQGRIFTPGFADALRADLECCPTPCGDATAFDDTQEMVAQLRAFGIL</sequence>
<dbReference type="AlphaFoldDB" id="A0AAD3TSP0"/>
<feature type="compositionally biased region" description="Low complexity" evidence="1">
    <location>
        <begin position="127"/>
        <end position="138"/>
    </location>
</feature>
<name>A0AAD3TSP0_9TREE</name>
<evidence type="ECO:0000313" key="2">
    <source>
        <dbReference type="EMBL" id="GMK55968.1"/>
    </source>
</evidence>
<reference evidence="2" key="2">
    <citation type="submission" date="2023-06" db="EMBL/GenBank/DDBJ databases">
        <authorList>
            <person name="Kobayashi Y."/>
            <person name="Kayamori A."/>
            <person name="Aoki K."/>
            <person name="Shiwa Y."/>
            <person name="Fujita N."/>
            <person name="Sugita T."/>
            <person name="Iwasaki W."/>
            <person name="Tanaka N."/>
            <person name="Takashima M."/>
        </authorList>
    </citation>
    <scope>NUCLEOTIDE SEQUENCE</scope>
    <source>
        <strain evidence="2">HIS016</strain>
    </source>
</reference>
<comment type="caution">
    <text evidence="2">The sequence shown here is derived from an EMBL/GenBank/DDBJ whole genome shotgun (WGS) entry which is preliminary data.</text>
</comment>
<keyword evidence="3" id="KW-1185">Reference proteome</keyword>
<evidence type="ECO:0000256" key="1">
    <source>
        <dbReference type="SAM" id="MobiDB-lite"/>
    </source>
</evidence>
<feature type="region of interest" description="Disordered" evidence="1">
    <location>
        <begin position="71"/>
        <end position="138"/>
    </location>
</feature>
<reference evidence="2" key="1">
    <citation type="journal article" date="2023" name="BMC Genomics">
        <title>Chromosome-level genome assemblies of Cutaneotrichosporon spp. (Trichosporonales, Basidiomycota) reveal imbalanced evolution between nucleotide sequences and chromosome synteny.</title>
        <authorList>
            <person name="Kobayashi Y."/>
            <person name="Kayamori A."/>
            <person name="Aoki K."/>
            <person name="Shiwa Y."/>
            <person name="Matsutani M."/>
            <person name="Fujita N."/>
            <person name="Sugita T."/>
            <person name="Iwasaki W."/>
            <person name="Tanaka N."/>
            <person name="Takashima M."/>
        </authorList>
    </citation>
    <scope>NUCLEOTIDE SEQUENCE</scope>
    <source>
        <strain evidence="2">HIS016</strain>
    </source>
</reference>
<proteinExistence type="predicted"/>